<sequence length="58" mass="6502">MYCISGSVNALFSPSHVLVREKNVQYLIDYYVLFSGKPSLTWIAALRWFPYGATGNVG</sequence>
<dbReference type="AlphaFoldDB" id="A0A5N6TY97"/>
<dbReference type="EMBL" id="ML742076">
    <property type="protein sequence ID" value="KAE8151214.1"/>
    <property type="molecule type" value="Genomic_DNA"/>
</dbReference>
<evidence type="ECO:0000313" key="2">
    <source>
        <dbReference type="Proteomes" id="UP000325780"/>
    </source>
</evidence>
<keyword evidence="2" id="KW-1185">Reference proteome</keyword>
<accession>A0A5N6TY97</accession>
<proteinExistence type="predicted"/>
<protein>
    <submittedName>
        <fullName evidence="1">Uncharacterized protein</fullName>
    </submittedName>
</protein>
<reference evidence="1 2" key="1">
    <citation type="submission" date="2019-04" db="EMBL/GenBank/DDBJ databases">
        <title>Friends and foes A comparative genomics study of 23 Aspergillus species from section Flavi.</title>
        <authorList>
            <consortium name="DOE Joint Genome Institute"/>
            <person name="Kjaerbolling I."/>
            <person name="Vesth T."/>
            <person name="Frisvad J.C."/>
            <person name="Nybo J.L."/>
            <person name="Theobald S."/>
            <person name="Kildgaard S."/>
            <person name="Isbrandt T."/>
            <person name="Kuo A."/>
            <person name="Sato A."/>
            <person name="Lyhne E.K."/>
            <person name="Kogle M.E."/>
            <person name="Wiebenga A."/>
            <person name="Kun R.S."/>
            <person name="Lubbers R.J."/>
            <person name="Makela M.R."/>
            <person name="Barry K."/>
            <person name="Chovatia M."/>
            <person name="Clum A."/>
            <person name="Daum C."/>
            <person name="Haridas S."/>
            <person name="He G."/>
            <person name="LaButti K."/>
            <person name="Lipzen A."/>
            <person name="Mondo S."/>
            <person name="Riley R."/>
            <person name="Salamov A."/>
            <person name="Simmons B.A."/>
            <person name="Magnuson J.K."/>
            <person name="Henrissat B."/>
            <person name="Mortensen U.H."/>
            <person name="Larsen T.O."/>
            <person name="Devries R.P."/>
            <person name="Grigoriev I.V."/>
            <person name="Machida M."/>
            <person name="Baker S.E."/>
            <person name="Andersen M.R."/>
        </authorList>
    </citation>
    <scope>NUCLEOTIDE SEQUENCE [LARGE SCALE GENOMIC DNA]</scope>
    <source>
        <strain evidence="1 2">IBT 18842</strain>
    </source>
</reference>
<evidence type="ECO:0000313" key="1">
    <source>
        <dbReference type="EMBL" id="KAE8151214.1"/>
    </source>
</evidence>
<name>A0A5N6TY97_ASPAV</name>
<dbReference type="Proteomes" id="UP000325780">
    <property type="component" value="Unassembled WGS sequence"/>
</dbReference>
<gene>
    <name evidence="1" type="ORF">BDV25DRAFT_153097</name>
</gene>
<organism evidence="1 2">
    <name type="scientific">Aspergillus avenaceus</name>
    <dbReference type="NCBI Taxonomy" id="36643"/>
    <lineage>
        <taxon>Eukaryota</taxon>
        <taxon>Fungi</taxon>
        <taxon>Dikarya</taxon>
        <taxon>Ascomycota</taxon>
        <taxon>Pezizomycotina</taxon>
        <taxon>Eurotiomycetes</taxon>
        <taxon>Eurotiomycetidae</taxon>
        <taxon>Eurotiales</taxon>
        <taxon>Aspergillaceae</taxon>
        <taxon>Aspergillus</taxon>
        <taxon>Aspergillus subgen. Circumdati</taxon>
    </lineage>
</organism>